<keyword evidence="8" id="KW-0809">Transit peptide</keyword>
<organism evidence="16 17">
    <name type="scientific">Hymenochirus boettgeri</name>
    <name type="common">Congo dwarf clawed frog</name>
    <dbReference type="NCBI Taxonomy" id="247094"/>
    <lineage>
        <taxon>Eukaryota</taxon>
        <taxon>Metazoa</taxon>
        <taxon>Chordata</taxon>
        <taxon>Craniata</taxon>
        <taxon>Vertebrata</taxon>
        <taxon>Euteleostomi</taxon>
        <taxon>Amphibia</taxon>
        <taxon>Batrachia</taxon>
        <taxon>Anura</taxon>
        <taxon>Pipoidea</taxon>
        <taxon>Pipidae</taxon>
        <taxon>Pipinae</taxon>
        <taxon>Hymenochirus</taxon>
    </lineage>
</organism>
<keyword evidence="17" id="KW-1185">Reference proteome</keyword>
<evidence type="ECO:0000259" key="15">
    <source>
        <dbReference type="PROSITE" id="PS50862"/>
    </source>
</evidence>
<dbReference type="PRINTS" id="PR01046">
    <property type="entry name" value="TRNASYNTHPRO"/>
</dbReference>
<dbReference type="Pfam" id="PF00587">
    <property type="entry name" value="tRNA-synt_2b"/>
    <property type="match status" value="1"/>
</dbReference>
<evidence type="ECO:0000256" key="7">
    <source>
        <dbReference type="ARBA" id="ARBA00022917"/>
    </source>
</evidence>
<evidence type="ECO:0000256" key="5">
    <source>
        <dbReference type="ARBA" id="ARBA00022741"/>
    </source>
</evidence>
<dbReference type="EC" id="6.1.1.15" evidence="3"/>
<evidence type="ECO:0000256" key="10">
    <source>
        <dbReference type="ARBA" id="ARBA00023146"/>
    </source>
</evidence>
<dbReference type="Proteomes" id="UP000812440">
    <property type="component" value="Chromosome 9"/>
</dbReference>
<comment type="subcellular location">
    <subcellularLocation>
        <location evidence="1">Mitochondrion matrix</location>
    </subcellularLocation>
</comment>
<dbReference type="AlphaFoldDB" id="A0A8T2IK11"/>
<evidence type="ECO:0000256" key="6">
    <source>
        <dbReference type="ARBA" id="ARBA00022840"/>
    </source>
</evidence>
<comment type="function">
    <text evidence="13">Mitochondrial aminoacyl-tRNA synthetase that catalyzes the specific attachment of the proline amino acid (aa) to the homologous transfer RNA (tRNA), further participating in protein synthesis. The reaction occurs in a two steps: proline is first activated by ATP to form Pro-AMP and then transferred to the acceptor end of tRNA(Pro).</text>
</comment>
<dbReference type="CDD" id="cd00861">
    <property type="entry name" value="ProRS_anticodon_short"/>
    <property type="match status" value="1"/>
</dbReference>
<dbReference type="InterPro" id="IPR006195">
    <property type="entry name" value="aa-tRNA-synth_II"/>
</dbReference>
<evidence type="ECO:0000313" key="16">
    <source>
        <dbReference type="EMBL" id="KAG8432153.1"/>
    </source>
</evidence>
<comment type="caution">
    <text evidence="16">The sequence shown here is derived from an EMBL/GenBank/DDBJ whole genome shotgun (WGS) entry which is preliminary data.</text>
</comment>
<dbReference type="GO" id="GO:0005524">
    <property type="term" value="F:ATP binding"/>
    <property type="evidence" value="ECO:0007669"/>
    <property type="project" value="UniProtKB-KW"/>
</dbReference>
<dbReference type="Gene3D" id="3.40.50.800">
    <property type="entry name" value="Anticodon-binding domain"/>
    <property type="match status" value="1"/>
</dbReference>
<comment type="catalytic activity">
    <reaction evidence="12">
        <text>tRNA(Pro) + L-proline + ATP = L-prolyl-tRNA(Pro) + AMP + diphosphate</text>
        <dbReference type="Rhea" id="RHEA:14305"/>
        <dbReference type="Rhea" id="RHEA-COMP:9700"/>
        <dbReference type="Rhea" id="RHEA-COMP:9702"/>
        <dbReference type="ChEBI" id="CHEBI:30616"/>
        <dbReference type="ChEBI" id="CHEBI:33019"/>
        <dbReference type="ChEBI" id="CHEBI:60039"/>
        <dbReference type="ChEBI" id="CHEBI:78442"/>
        <dbReference type="ChEBI" id="CHEBI:78532"/>
        <dbReference type="ChEBI" id="CHEBI:456215"/>
        <dbReference type="EC" id="6.1.1.15"/>
    </reaction>
</comment>
<feature type="domain" description="Aminoacyl-transfer RNA synthetases class-II family profile" evidence="15">
    <location>
        <begin position="96"/>
        <end position="361"/>
    </location>
</feature>
<reference evidence="16" key="1">
    <citation type="thesis" date="2020" institute="ProQuest LLC" country="789 East Eisenhower Parkway, Ann Arbor, MI, USA">
        <title>Comparative Genomics and Chromosome Evolution.</title>
        <authorList>
            <person name="Mudd A.B."/>
        </authorList>
    </citation>
    <scope>NUCLEOTIDE SEQUENCE</scope>
    <source>
        <strain evidence="16">Female2</strain>
        <tissue evidence="16">Blood</tissue>
    </source>
</reference>
<dbReference type="GO" id="GO:0006433">
    <property type="term" value="P:prolyl-tRNA aminoacylation"/>
    <property type="evidence" value="ECO:0007669"/>
    <property type="project" value="InterPro"/>
</dbReference>
<dbReference type="InterPro" id="IPR004154">
    <property type="entry name" value="Anticodon-bd"/>
</dbReference>
<evidence type="ECO:0000256" key="3">
    <source>
        <dbReference type="ARBA" id="ARBA00012831"/>
    </source>
</evidence>
<evidence type="ECO:0000256" key="12">
    <source>
        <dbReference type="ARBA" id="ARBA00047671"/>
    </source>
</evidence>
<dbReference type="GO" id="GO:0004827">
    <property type="term" value="F:proline-tRNA ligase activity"/>
    <property type="evidence" value="ECO:0007669"/>
    <property type="project" value="UniProtKB-EC"/>
</dbReference>
<dbReference type="SUPFAM" id="SSF55681">
    <property type="entry name" value="Class II aaRS and biotin synthetases"/>
    <property type="match status" value="1"/>
</dbReference>
<dbReference type="OrthoDB" id="10267474at2759"/>
<dbReference type="InterPro" id="IPR044140">
    <property type="entry name" value="ProRS_anticodon_short"/>
</dbReference>
<comment type="similarity">
    <text evidence="2">Belongs to the class-II aminoacyl-tRNA synthetase family.</text>
</comment>
<dbReference type="InterPro" id="IPR036621">
    <property type="entry name" value="Anticodon-bd_dom_sf"/>
</dbReference>
<dbReference type="CDD" id="cd00779">
    <property type="entry name" value="ProRS_core_prok"/>
    <property type="match status" value="1"/>
</dbReference>
<dbReference type="EMBL" id="JAACNH010000009">
    <property type="protein sequence ID" value="KAG8432153.1"/>
    <property type="molecule type" value="Genomic_DNA"/>
</dbReference>
<evidence type="ECO:0000256" key="8">
    <source>
        <dbReference type="ARBA" id="ARBA00022946"/>
    </source>
</evidence>
<dbReference type="PANTHER" id="PTHR42753:SF10">
    <property type="entry name" value="PROLINE--TRNA LIGASE, MITOCHONDRIAL-RELATED"/>
    <property type="match status" value="1"/>
</dbReference>
<evidence type="ECO:0000256" key="11">
    <source>
        <dbReference type="ARBA" id="ARBA00029731"/>
    </source>
</evidence>
<dbReference type="InterPro" id="IPR050062">
    <property type="entry name" value="Pro-tRNA_synthetase"/>
</dbReference>
<proteinExistence type="inferred from homology"/>
<evidence type="ECO:0000256" key="2">
    <source>
        <dbReference type="ARBA" id="ARBA00008226"/>
    </source>
</evidence>
<evidence type="ECO:0000256" key="14">
    <source>
        <dbReference type="ARBA" id="ARBA00071545"/>
    </source>
</evidence>
<dbReference type="PANTHER" id="PTHR42753">
    <property type="entry name" value="MITOCHONDRIAL RIBOSOME PROTEIN L39/PROLYL-TRNA LIGASE FAMILY MEMBER"/>
    <property type="match status" value="1"/>
</dbReference>
<keyword evidence="7" id="KW-0648">Protein biosynthesis</keyword>
<evidence type="ECO:0000256" key="4">
    <source>
        <dbReference type="ARBA" id="ARBA00022598"/>
    </source>
</evidence>
<dbReference type="FunFam" id="3.40.50.800:FF:000020">
    <property type="entry name" value="Probable proline--tRNA ligase, mitochondrial"/>
    <property type="match status" value="1"/>
</dbReference>
<sequence length="472" mass="53487">MSRIRTFPSFAMESLLRSSCQVLLPSVATCKRLHDCAKAKRRLLTRLYQPRSLWEESSSDNEATSRSQRLMIKAGLIRSSGPGCFHYLPYTVRAMEKLIRLIDREMQNIGGQKIDMPTLCSAALWRQSERWDLMGKELFRLTDRHNLEYCLGPTHEELVTHLVSMEGGINYKELPLLLYQITRKFRDEKRPCFGLLRGREFYMKDMYTFDLSEEAAHTTYRNVCGAYSDIFKILGLPFVKVQADAGNIGGTMSHEFHLPANIGEDKLLVCGNCDFSANVETLNKNEIKCPSCSGALKETKGIEIGHTFYLGTKYSRVFKAICYDSQGKPITTEMGCYGIGVSRLLAASLEVLCNDDDIHWPGIIAPYQVCLVSPKKGSKEAEAISVAESLYDEITQNVVQLRDETVMDDRDNLTIGKRVKEAHMMGYPYIIVVGKKALENAPLFEVRCHHTREVQFMSRSGLIDLLRSVEVI</sequence>
<dbReference type="PROSITE" id="PS50862">
    <property type="entry name" value="AA_TRNA_LIGASE_II"/>
    <property type="match status" value="1"/>
</dbReference>
<dbReference type="FunFam" id="3.30.930.10:FF:000042">
    <property type="entry name" value="probable proline--tRNA ligase, mitochondrial"/>
    <property type="match status" value="1"/>
</dbReference>
<accession>A0A8T2IK11</accession>
<name>A0A8T2IK11_9PIPI</name>
<keyword evidence="5" id="KW-0547">Nucleotide-binding</keyword>
<dbReference type="Gene3D" id="3.30.930.10">
    <property type="entry name" value="Bira Bifunctional Protein, Domain 2"/>
    <property type="match status" value="1"/>
</dbReference>
<dbReference type="Pfam" id="PF03129">
    <property type="entry name" value="HGTP_anticodon"/>
    <property type="match status" value="1"/>
</dbReference>
<dbReference type="GO" id="GO:0005759">
    <property type="term" value="C:mitochondrial matrix"/>
    <property type="evidence" value="ECO:0007669"/>
    <property type="project" value="UniProtKB-SubCell"/>
</dbReference>
<dbReference type="InterPro" id="IPR002316">
    <property type="entry name" value="Pro-tRNA-ligase_IIa"/>
</dbReference>
<evidence type="ECO:0000256" key="1">
    <source>
        <dbReference type="ARBA" id="ARBA00004305"/>
    </source>
</evidence>
<keyword evidence="10" id="KW-0030">Aminoacyl-tRNA synthetase</keyword>
<keyword evidence="6" id="KW-0067">ATP-binding</keyword>
<dbReference type="InterPro" id="IPR033730">
    <property type="entry name" value="ProRS_core_prok"/>
</dbReference>
<keyword evidence="9" id="KW-0496">Mitochondrion</keyword>
<dbReference type="InterPro" id="IPR045864">
    <property type="entry name" value="aa-tRNA-synth_II/BPL/LPL"/>
</dbReference>
<evidence type="ECO:0000256" key="9">
    <source>
        <dbReference type="ARBA" id="ARBA00023128"/>
    </source>
</evidence>
<protein>
    <recommendedName>
        <fullName evidence="14">Probable proline--tRNA ligase, mitochondrial</fullName>
        <ecNumber evidence="3">6.1.1.15</ecNumber>
    </recommendedName>
    <alternativeName>
        <fullName evidence="11">Prolyl-tRNA synthetase</fullName>
    </alternativeName>
</protein>
<dbReference type="InterPro" id="IPR002314">
    <property type="entry name" value="aa-tRNA-synt_IIb"/>
</dbReference>
<keyword evidence="4" id="KW-0436">Ligase</keyword>
<evidence type="ECO:0000256" key="13">
    <source>
        <dbReference type="ARBA" id="ARBA00058798"/>
    </source>
</evidence>
<dbReference type="SUPFAM" id="SSF52954">
    <property type="entry name" value="Class II aaRS ABD-related"/>
    <property type="match status" value="1"/>
</dbReference>
<gene>
    <name evidence="16" type="ORF">GDO86_016695</name>
</gene>
<evidence type="ECO:0000313" key="17">
    <source>
        <dbReference type="Proteomes" id="UP000812440"/>
    </source>
</evidence>